<evidence type="ECO:0000256" key="1">
    <source>
        <dbReference type="SAM" id="Phobius"/>
    </source>
</evidence>
<reference evidence="2" key="1">
    <citation type="submission" date="2014-07" db="EMBL/GenBank/DDBJ databases">
        <authorList>
            <person name="Zhang J.E."/>
            <person name="Yang H."/>
            <person name="Guo J."/>
            <person name="Deng Z."/>
            <person name="Luo H."/>
            <person name="Luo M."/>
            <person name="Zhao B."/>
        </authorList>
    </citation>
    <scope>NUCLEOTIDE SEQUENCE</scope>
    <source>
        <strain evidence="2">AM4</strain>
    </source>
</reference>
<sequence length="485" mass="51456">MVMSDAAVSEVFPRRSTRGVFVGLSVSQCLCLLAAGVAAVGGMIGLGLPAGPVITSPLWVGLAAAALVPVSGKPLVGYVPVAAAWLGRGVAGQRQYVRPVWRTRPAGTLALPGSRARLRQVVDEATGAVFVHDPAAKTLAATIAVTHGQFMVVDDDEQASRVTGWAAFLGTVGQSGGIVRIQTTVRSDPDASVGAREHWRRWPTKAPEGSPARVSYEALLNDLSAATEVHRSTITIVMSLEATKRAVRDHGGGMTGAAAVMRSRMHVVEEALPAAGLTPAGWLGPDELALIIRAAYDPARSVQLERHPELVGDLDEAGPMAVEAHWAHLRTDSGWHKVMRVGWPRRPVAPGFLHQLLMVPGVRMTLTHIYEPVRTDKAVRAAEHDANDEANAVEERAKVGRTETVLQARDRQAVDEHLTELDSGWTDADHVALVVIAAASKDGLGRAFEAVRAAAGQSVLRVDTLIGQQDELFDAATLPLGLKVS</sequence>
<dbReference type="EMBL" id="LK995540">
    <property type="protein sequence ID" value="CED92462.1"/>
    <property type="molecule type" value="Genomic_DNA"/>
</dbReference>
<feature type="transmembrane region" description="Helical" evidence="1">
    <location>
        <begin position="20"/>
        <end position="46"/>
    </location>
</feature>
<dbReference type="NCBIfam" id="NF042935">
    <property type="entry name" value="SCO6880_fam"/>
    <property type="match status" value="1"/>
</dbReference>
<keyword evidence="1" id="KW-1133">Transmembrane helix</keyword>
<organism evidence="2">
    <name type="scientific">Actinomyces succiniciruminis</name>
    <dbReference type="NCBI Taxonomy" id="1522002"/>
    <lineage>
        <taxon>Bacteria</taxon>
        <taxon>Bacillati</taxon>
        <taxon>Actinomycetota</taxon>
        <taxon>Actinomycetes</taxon>
        <taxon>Actinomycetales</taxon>
        <taxon>Actinomycetaceae</taxon>
        <taxon>Actinomyces</taxon>
    </lineage>
</organism>
<dbReference type="AlphaFoldDB" id="A0A1L7RRU9"/>
<accession>A0A1L7RRU9</accession>
<proteinExistence type="predicted"/>
<evidence type="ECO:0000313" key="2">
    <source>
        <dbReference type="EMBL" id="CED92462.1"/>
    </source>
</evidence>
<name>A0A1L7RRU9_9ACTO</name>
<gene>
    <name evidence="2" type="ORF">AAM4_2630</name>
</gene>
<keyword evidence="1" id="KW-0812">Transmembrane</keyword>
<dbReference type="InterPro" id="IPR049978">
    <property type="entry name" value="SCO6880-like"/>
</dbReference>
<keyword evidence="1" id="KW-0472">Membrane</keyword>
<protein>
    <submittedName>
        <fullName evidence="2">Integral membrane protein</fullName>
    </submittedName>
</protein>